<dbReference type="Proteomes" id="UP000054560">
    <property type="component" value="Unassembled WGS sequence"/>
</dbReference>
<dbReference type="STRING" id="667725.A0A0L0FMK2"/>
<evidence type="ECO:0000256" key="6">
    <source>
        <dbReference type="SAM" id="MobiDB-lite"/>
    </source>
</evidence>
<proteinExistence type="inferred from homology"/>
<evidence type="ECO:0000256" key="4">
    <source>
        <dbReference type="ARBA" id="ARBA00023163"/>
    </source>
</evidence>
<feature type="compositionally biased region" description="Polar residues" evidence="6">
    <location>
        <begin position="549"/>
        <end position="565"/>
    </location>
</feature>
<evidence type="ECO:0000313" key="9">
    <source>
        <dbReference type="Proteomes" id="UP000054560"/>
    </source>
</evidence>
<feature type="region of interest" description="Disordered" evidence="6">
    <location>
        <begin position="364"/>
        <end position="405"/>
    </location>
</feature>
<dbReference type="PANTHER" id="PTHR10221">
    <property type="entry name" value="TRANSCRIPTION INITIATION FACTOR TFIID SUBUNIT 6"/>
    <property type="match status" value="1"/>
</dbReference>
<keyword evidence="9" id="KW-1185">Reference proteome</keyword>
<sequence>PLYGFLPKEPIKIKNVGPADKNLFYIVDEEVDLTSIINAPLPPCPVDVTFCAHWLAIEGIQPAIPENPQIIVTSDKNFTKKPQETKTEKDAKAGENAKKPTGVATMAQQMGVPTDAKPTVSHVLSKEQQLYYEKMTEAVIGVEERLRVVALESLRYDPGLQQLLPYFCQFITEKVANNNRNLPLLMATMRMANALVHNTNLFMDPYLHLMLAAILTCCMKKTLSQHPSENHWALRELSASLIAHICARWGDSVITLQTRITKAYSNILEPALSVKNSNPVRRDEALRVQGALLDAVGKFFRNYADHSHPPNALTGAAPKNPPPRVNLSETYMDMLGIFGEALQPYINNYNIEVLHTLATHSDHVRKLKRKRGKKAKDAPDTHNAHEAGDPGHAPPSTNGLANTGAGAPANCNAQASAPVLANTGADAPVLANTGADAPVLANTGADAPVLANTGADAPGLTNTGADAPGLTNTGAGAPSSVPTSAPGLANSGAGAPANGNAQTSAPVLANAGADAPASLPTSAPGLANSGAGAPANANTDAKVSGDGQPPSNVPMQPSANVSSGVVNGGSAMSGGKNNGGSAKSDSASHGAAVVMDTDTAA</sequence>
<evidence type="ECO:0000313" key="8">
    <source>
        <dbReference type="EMBL" id="KNC77987.1"/>
    </source>
</evidence>
<comment type="similarity">
    <text evidence="2">Belongs to the TAF6 family.</text>
</comment>
<accession>A0A0L0FMK2</accession>
<protein>
    <recommendedName>
        <fullName evidence="7">TAF6 C-terminal HEAT repeat domain-containing protein</fullName>
    </recommendedName>
</protein>
<reference evidence="8 9" key="1">
    <citation type="submission" date="2011-02" db="EMBL/GenBank/DDBJ databases">
        <title>The Genome Sequence of Sphaeroforma arctica JP610.</title>
        <authorList>
            <consortium name="The Broad Institute Genome Sequencing Platform"/>
            <person name="Russ C."/>
            <person name="Cuomo C."/>
            <person name="Young S.K."/>
            <person name="Zeng Q."/>
            <person name="Gargeya S."/>
            <person name="Alvarado L."/>
            <person name="Berlin A."/>
            <person name="Chapman S.B."/>
            <person name="Chen Z."/>
            <person name="Freedman E."/>
            <person name="Gellesch M."/>
            <person name="Goldberg J."/>
            <person name="Griggs A."/>
            <person name="Gujja S."/>
            <person name="Heilman E."/>
            <person name="Heiman D."/>
            <person name="Howarth C."/>
            <person name="Mehta T."/>
            <person name="Neiman D."/>
            <person name="Pearson M."/>
            <person name="Roberts A."/>
            <person name="Saif S."/>
            <person name="Shea T."/>
            <person name="Shenoy N."/>
            <person name="Sisk P."/>
            <person name="Stolte C."/>
            <person name="Sykes S."/>
            <person name="White J."/>
            <person name="Yandava C."/>
            <person name="Burger G."/>
            <person name="Gray M.W."/>
            <person name="Holland P.W.H."/>
            <person name="King N."/>
            <person name="Lang F.B.F."/>
            <person name="Roger A.J."/>
            <person name="Ruiz-Trillo I."/>
            <person name="Haas B."/>
            <person name="Nusbaum C."/>
            <person name="Birren B."/>
        </authorList>
    </citation>
    <scope>NUCLEOTIDE SEQUENCE [LARGE SCALE GENOMIC DNA]</scope>
    <source>
        <strain evidence="8 9">JP610</strain>
    </source>
</reference>
<feature type="compositionally biased region" description="Low complexity" evidence="6">
    <location>
        <begin position="568"/>
        <end position="584"/>
    </location>
</feature>
<evidence type="ECO:0000259" key="7">
    <source>
        <dbReference type="Pfam" id="PF07571"/>
    </source>
</evidence>
<dbReference type="SUPFAM" id="SSF48371">
    <property type="entry name" value="ARM repeat"/>
    <property type="match status" value="1"/>
</dbReference>
<keyword evidence="5" id="KW-0539">Nucleus</keyword>
<keyword evidence="3" id="KW-0805">Transcription regulation</keyword>
<dbReference type="GO" id="GO:0005669">
    <property type="term" value="C:transcription factor TFIID complex"/>
    <property type="evidence" value="ECO:0007669"/>
    <property type="project" value="InterPro"/>
</dbReference>
<feature type="compositionally biased region" description="Low complexity" evidence="6">
    <location>
        <begin position="522"/>
        <end position="538"/>
    </location>
</feature>
<dbReference type="Gene3D" id="1.25.40.770">
    <property type="entry name" value="TAF6, C-terminal HEAT repeat domain"/>
    <property type="match status" value="1"/>
</dbReference>
<feature type="compositionally biased region" description="Low complexity" evidence="6">
    <location>
        <begin position="484"/>
        <end position="501"/>
    </location>
</feature>
<dbReference type="GO" id="GO:0046695">
    <property type="term" value="C:SLIK (SAGA-like) complex"/>
    <property type="evidence" value="ECO:0007669"/>
    <property type="project" value="InterPro"/>
</dbReference>
<feature type="region of interest" description="Disordered" evidence="6">
    <location>
        <begin position="458"/>
        <end position="501"/>
    </location>
</feature>
<feature type="compositionally biased region" description="Polar residues" evidence="6">
    <location>
        <begin position="460"/>
        <end position="474"/>
    </location>
</feature>
<organism evidence="8 9">
    <name type="scientific">Sphaeroforma arctica JP610</name>
    <dbReference type="NCBI Taxonomy" id="667725"/>
    <lineage>
        <taxon>Eukaryota</taxon>
        <taxon>Ichthyosporea</taxon>
        <taxon>Ichthyophonida</taxon>
        <taxon>Sphaeroforma</taxon>
    </lineage>
</organism>
<keyword evidence="4" id="KW-0804">Transcription</keyword>
<dbReference type="AlphaFoldDB" id="A0A0L0FMK2"/>
<dbReference type="InterPro" id="IPR046344">
    <property type="entry name" value="TAF6_C_sf"/>
</dbReference>
<feature type="region of interest" description="Disordered" evidence="6">
    <location>
        <begin position="77"/>
        <end position="97"/>
    </location>
</feature>
<dbReference type="GO" id="GO:0051123">
    <property type="term" value="P:RNA polymerase II preinitiation complex assembly"/>
    <property type="evidence" value="ECO:0007669"/>
    <property type="project" value="TreeGrafter"/>
</dbReference>
<dbReference type="eggNOG" id="KOG2549">
    <property type="taxonomic scope" value="Eukaryota"/>
</dbReference>
<comment type="subcellular location">
    <subcellularLocation>
        <location evidence="1">Nucleus</location>
    </subcellularLocation>
</comment>
<dbReference type="PANTHER" id="PTHR10221:SF9">
    <property type="entry name" value="TRANSCRIPTION INITIATION FACTOR TFIID SUBUNIT 6"/>
    <property type="match status" value="1"/>
</dbReference>
<dbReference type="InterPro" id="IPR037796">
    <property type="entry name" value="TAF6"/>
</dbReference>
<dbReference type="EMBL" id="KQ242583">
    <property type="protein sequence ID" value="KNC77987.1"/>
    <property type="molecule type" value="Genomic_DNA"/>
</dbReference>
<dbReference type="GO" id="GO:0016251">
    <property type="term" value="F:RNA polymerase II general transcription initiation factor activity"/>
    <property type="evidence" value="ECO:0007669"/>
    <property type="project" value="InterPro"/>
</dbReference>
<feature type="compositionally biased region" description="Basic residues" evidence="6">
    <location>
        <begin position="364"/>
        <end position="374"/>
    </location>
</feature>
<dbReference type="InterPro" id="IPR011442">
    <property type="entry name" value="TAF6_C"/>
</dbReference>
<evidence type="ECO:0000256" key="1">
    <source>
        <dbReference type="ARBA" id="ARBA00004123"/>
    </source>
</evidence>
<gene>
    <name evidence="8" type="ORF">SARC_09562</name>
</gene>
<name>A0A0L0FMK2_9EUKA</name>
<feature type="compositionally biased region" description="Basic and acidic residues" evidence="6">
    <location>
        <begin position="375"/>
        <end position="389"/>
    </location>
</feature>
<dbReference type="FunFam" id="1.25.40.770:FF:000001">
    <property type="entry name" value="Transcription initiation factor TFIID subunit 6"/>
    <property type="match status" value="1"/>
</dbReference>
<dbReference type="InterPro" id="IPR016024">
    <property type="entry name" value="ARM-type_fold"/>
</dbReference>
<dbReference type="OrthoDB" id="361039at2759"/>
<evidence type="ECO:0000256" key="3">
    <source>
        <dbReference type="ARBA" id="ARBA00023015"/>
    </source>
</evidence>
<dbReference type="CDD" id="cd08050">
    <property type="entry name" value="TAF6C"/>
    <property type="match status" value="1"/>
</dbReference>
<evidence type="ECO:0000256" key="2">
    <source>
        <dbReference type="ARBA" id="ARBA00007688"/>
    </source>
</evidence>
<dbReference type="GO" id="GO:0003713">
    <property type="term" value="F:transcription coactivator activity"/>
    <property type="evidence" value="ECO:0007669"/>
    <property type="project" value="TreeGrafter"/>
</dbReference>
<feature type="non-terminal residue" evidence="8">
    <location>
        <position position="1"/>
    </location>
</feature>
<dbReference type="GeneID" id="25910066"/>
<feature type="domain" description="TAF6 C-terminal HEAT repeat" evidence="7">
    <location>
        <begin position="120"/>
        <end position="268"/>
    </location>
</feature>
<dbReference type="RefSeq" id="XP_014151889.1">
    <property type="nucleotide sequence ID" value="XM_014296414.1"/>
</dbReference>
<dbReference type="Pfam" id="PF07571">
    <property type="entry name" value="TAF6_C"/>
    <property type="match status" value="1"/>
</dbReference>
<dbReference type="GO" id="GO:0000124">
    <property type="term" value="C:SAGA complex"/>
    <property type="evidence" value="ECO:0007669"/>
    <property type="project" value="InterPro"/>
</dbReference>
<evidence type="ECO:0000256" key="5">
    <source>
        <dbReference type="ARBA" id="ARBA00023242"/>
    </source>
</evidence>
<feature type="region of interest" description="Disordered" evidence="6">
    <location>
        <begin position="516"/>
        <end position="601"/>
    </location>
</feature>